<dbReference type="PROSITE" id="PS51000">
    <property type="entry name" value="HTH_DEOR_2"/>
    <property type="match status" value="1"/>
</dbReference>
<dbReference type="PRINTS" id="PR00037">
    <property type="entry name" value="HTHLACR"/>
</dbReference>
<dbReference type="InterPro" id="IPR018356">
    <property type="entry name" value="Tscrpt_reg_HTH_DeoR_CS"/>
</dbReference>
<sequence>MKCISIMILEERLNFIRSVLNKQGTISNAFLLQQLNISESTLRRDLDYLQEKGEIIRAHG</sequence>
<dbReference type="InterPro" id="IPR036390">
    <property type="entry name" value="WH_DNA-bd_sf"/>
</dbReference>
<keyword evidence="1" id="KW-0805">Transcription regulation</keyword>
<evidence type="ECO:0000313" key="6">
    <source>
        <dbReference type="Proteomes" id="UP001637996"/>
    </source>
</evidence>
<gene>
    <name evidence="5" type="ORF">ACCQ41_01390</name>
</gene>
<keyword evidence="2" id="KW-0238">DNA-binding</keyword>
<proteinExistence type="predicted"/>
<dbReference type="Pfam" id="PF08220">
    <property type="entry name" value="HTH_DeoR"/>
    <property type="match status" value="1"/>
</dbReference>
<dbReference type="RefSeq" id="WP_410030667.1">
    <property type="nucleotide sequence ID" value="NZ_JBGMEI010000001.1"/>
</dbReference>
<evidence type="ECO:0000259" key="4">
    <source>
        <dbReference type="PROSITE" id="PS51000"/>
    </source>
</evidence>
<organism evidence="5 6">
    <name type="scientific">Anaerococcus martiniensis</name>
    <dbReference type="NCBI Taxonomy" id="3115615"/>
    <lineage>
        <taxon>Bacteria</taxon>
        <taxon>Bacillati</taxon>
        <taxon>Bacillota</taxon>
        <taxon>Tissierellia</taxon>
        <taxon>Tissierellales</taxon>
        <taxon>Peptoniphilaceae</taxon>
        <taxon>Anaerococcus</taxon>
    </lineage>
</organism>
<reference evidence="5 6" key="1">
    <citation type="journal article" date="2025" name="Anaerobe">
        <title>Description of Anaerococcus kampingiae sp. nov., Anaerococcus groningensis sp. nov., Anaerococcus martiniensis sp. nov., and Anaerococcus cruorum sp. nov., isolated from human clinical specimens.</title>
        <authorList>
            <person name="Boiten K.E."/>
            <person name="Meijer J."/>
            <person name="van Wezel E.M."/>
            <person name="Veloo A.C.M."/>
        </authorList>
    </citation>
    <scope>NUCLEOTIDE SEQUENCE [LARGE SCALE GENOMIC DNA]</scope>
    <source>
        <strain evidence="5 6">ENR0831</strain>
    </source>
</reference>
<feature type="domain" description="HTH deoR-type" evidence="4">
    <location>
        <begin position="9"/>
        <end position="60"/>
    </location>
</feature>
<evidence type="ECO:0000313" key="5">
    <source>
        <dbReference type="EMBL" id="MFO3664911.1"/>
    </source>
</evidence>
<dbReference type="SMART" id="SM00420">
    <property type="entry name" value="HTH_DEOR"/>
    <property type="match status" value="1"/>
</dbReference>
<evidence type="ECO:0000256" key="3">
    <source>
        <dbReference type="ARBA" id="ARBA00023163"/>
    </source>
</evidence>
<dbReference type="PROSITE" id="PS00894">
    <property type="entry name" value="HTH_DEOR_1"/>
    <property type="match status" value="1"/>
</dbReference>
<dbReference type="InterPro" id="IPR036388">
    <property type="entry name" value="WH-like_DNA-bd_sf"/>
</dbReference>
<protein>
    <submittedName>
        <fullName evidence="5">DeoR family transcriptional regulator</fullName>
    </submittedName>
</protein>
<dbReference type="EMBL" id="JBGMEI010000001">
    <property type="protein sequence ID" value="MFO3664911.1"/>
    <property type="molecule type" value="Genomic_DNA"/>
</dbReference>
<dbReference type="InterPro" id="IPR001034">
    <property type="entry name" value="DeoR_HTH"/>
</dbReference>
<dbReference type="Gene3D" id="1.10.10.10">
    <property type="entry name" value="Winged helix-like DNA-binding domain superfamily/Winged helix DNA-binding domain"/>
    <property type="match status" value="1"/>
</dbReference>
<dbReference type="SUPFAM" id="SSF46785">
    <property type="entry name" value="Winged helix' DNA-binding domain"/>
    <property type="match status" value="1"/>
</dbReference>
<evidence type="ECO:0000256" key="2">
    <source>
        <dbReference type="ARBA" id="ARBA00023125"/>
    </source>
</evidence>
<accession>A0ABW9M8L6</accession>
<comment type="caution">
    <text evidence="5">The sequence shown here is derived from an EMBL/GenBank/DDBJ whole genome shotgun (WGS) entry which is preliminary data.</text>
</comment>
<dbReference type="Proteomes" id="UP001637996">
    <property type="component" value="Unassembled WGS sequence"/>
</dbReference>
<keyword evidence="6" id="KW-1185">Reference proteome</keyword>
<evidence type="ECO:0000256" key="1">
    <source>
        <dbReference type="ARBA" id="ARBA00023015"/>
    </source>
</evidence>
<name>A0ABW9M8L6_9FIRM</name>
<keyword evidence="3" id="KW-0804">Transcription</keyword>